<dbReference type="AlphaFoldDB" id="A0A382C7G6"/>
<accession>A0A382C7G6</accession>
<dbReference type="SUPFAM" id="SSF51735">
    <property type="entry name" value="NAD(P)-binding Rossmann-fold domains"/>
    <property type="match status" value="1"/>
</dbReference>
<gene>
    <name evidence="2" type="ORF">METZ01_LOCUS174912</name>
</gene>
<reference evidence="2" key="1">
    <citation type="submission" date="2018-05" db="EMBL/GenBank/DDBJ databases">
        <authorList>
            <person name="Lanie J.A."/>
            <person name="Ng W.-L."/>
            <person name="Kazmierczak K.M."/>
            <person name="Andrzejewski T.M."/>
            <person name="Davidsen T.M."/>
            <person name="Wayne K.J."/>
            <person name="Tettelin H."/>
            <person name="Glass J.I."/>
            <person name="Rusch D."/>
            <person name="Podicherti R."/>
            <person name="Tsui H.-C.T."/>
            <person name="Winkler M.E."/>
        </authorList>
    </citation>
    <scope>NUCLEOTIDE SEQUENCE</scope>
</reference>
<dbReference type="Gene3D" id="3.40.50.720">
    <property type="entry name" value="NAD(P)-binding Rossmann-like Domain"/>
    <property type="match status" value="1"/>
</dbReference>
<dbReference type="InterPro" id="IPR036291">
    <property type="entry name" value="NAD(P)-bd_dom_sf"/>
</dbReference>
<organism evidence="2">
    <name type="scientific">marine metagenome</name>
    <dbReference type="NCBI Taxonomy" id="408172"/>
    <lineage>
        <taxon>unclassified sequences</taxon>
        <taxon>metagenomes</taxon>
        <taxon>ecological metagenomes</taxon>
    </lineage>
</organism>
<name>A0A382C7G6_9ZZZZ</name>
<evidence type="ECO:0000313" key="2">
    <source>
        <dbReference type="EMBL" id="SVB22058.1"/>
    </source>
</evidence>
<protein>
    <recommendedName>
        <fullName evidence="3">NAD-dependent epimerase/dehydratase domain-containing protein</fullName>
    </recommendedName>
</protein>
<proteinExistence type="predicted"/>
<evidence type="ECO:0000256" key="1">
    <source>
        <dbReference type="ARBA" id="ARBA00023027"/>
    </source>
</evidence>
<dbReference type="EMBL" id="UINC01033185">
    <property type="protein sequence ID" value="SVB22058.1"/>
    <property type="molecule type" value="Genomic_DNA"/>
</dbReference>
<evidence type="ECO:0008006" key="3">
    <source>
        <dbReference type="Google" id="ProtNLM"/>
    </source>
</evidence>
<keyword evidence="1" id="KW-0520">NAD</keyword>
<feature type="non-terminal residue" evidence="2">
    <location>
        <position position="1"/>
    </location>
</feature>
<dbReference type="PANTHER" id="PTHR43574">
    <property type="entry name" value="EPIMERASE-RELATED"/>
    <property type="match status" value="1"/>
</dbReference>
<sequence>ICGFGYTASILARKFASKDFQIIGMTSDEQKKTLASKFVNIINHRELRSLLKNSKQEITHVMLSAPPSDRGDPFFLDYQNDISKMKTLKWIGYLSATNVYGDHNGEYVNEFSLLKGNTSKGINRIKAENQWTEYCKKEELPLHIFRIAGIYGPERNTYERIKSKKFNHIVKNNQYFSRIYITDLVNILFASMSKPNPINIYNVADDMPSGMSDVVDFICQRTSCTIPEKISFEDLAKEQQKDSFYSENKRINNRLLKEDLGIILEYPSYREGYEEIIKNDN</sequence>